<evidence type="ECO:0000256" key="1">
    <source>
        <dbReference type="ARBA" id="ARBA00022723"/>
    </source>
</evidence>
<keyword evidence="2 6" id="KW-0547">Nucleotide-binding</keyword>
<dbReference type="HAMAP" id="MF_02040">
    <property type="entry name" value="Mrp_NBP35"/>
    <property type="match status" value="1"/>
</dbReference>
<dbReference type="InterPro" id="IPR033756">
    <property type="entry name" value="YlxH/NBP35"/>
</dbReference>
<feature type="binding site" evidence="6">
    <location>
        <begin position="50"/>
        <end position="57"/>
    </location>
    <ligand>
        <name>ATP</name>
        <dbReference type="ChEBI" id="CHEBI:30616"/>
    </ligand>
</feature>
<dbReference type="AlphaFoldDB" id="A0A150WL99"/>
<gene>
    <name evidence="7" type="ORF">AZI85_03925</name>
</gene>
<reference evidence="7 8" key="1">
    <citation type="submission" date="2016-03" db="EMBL/GenBank/DDBJ databases">
        <authorList>
            <person name="Ploux O."/>
        </authorList>
    </citation>
    <scope>NUCLEOTIDE SEQUENCE [LARGE SCALE GENOMIC DNA]</scope>
    <source>
        <strain evidence="7 8">BER2</strain>
    </source>
</reference>
<dbReference type="SUPFAM" id="SSF52540">
    <property type="entry name" value="P-loop containing nucleoside triphosphate hydrolases"/>
    <property type="match status" value="1"/>
</dbReference>
<proteinExistence type="inferred from homology"/>
<dbReference type="InterPro" id="IPR027417">
    <property type="entry name" value="P-loop_NTPase"/>
</dbReference>
<dbReference type="GO" id="GO:0051539">
    <property type="term" value="F:4 iron, 4 sulfur cluster binding"/>
    <property type="evidence" value="ECO:0007669"/>
    <property type="project" value="TreeGrafter"/>
</dbReference>
<accession>A0A150WL99</accession>
<dbReference type="GO" id="GO:0046872">
    <property type="term" value="F:metal ion binding"/>
    <property type="evidence" value="ECO:0007669"/>
    <property type="project" value="UniProtKB-KW"/>
</dbReference>
<evidence type="ECO:0000313" key="8">
    <source>
        <dbReference type="Proteomes" id="UP000075391"/>
    </source>
</evidence>
<keyword evidence="4 6" id="KW-0408">Iron</keyword>
<evidence type="ECO:0000256" key="2">
    <source>
        <dbReference type="ARBA" id="ARBA00022741"/>
    </source>
</evidence>
<dbReference type="GO" id="GO:0016887">
    <property type="term" value="F:ATP hydrolysis activity"/>
    <property type="evidence" value="ECO:0007669"/>
    <property type="project" value="UniProtKB-UniRule"/>
</dbReference>
<dbReference type="FunFam" id="3.40.50.300:FF:001278">
    <property type="entry name" value="Iron-sulfur cluster carrier protein"/>
    <property type="match status" value="1"/>
</dbReference>
<keyword evidence="6" id="KW-0378">Hydrolase</keyword>
<comment type="caution">
    <text evidence="7">The sequence shown here is derived from an EMBL/GenBank/DDBJ whole genome shotgun (WGS) entry which is preliminary data.</text>
</comment>
<dbReference type="GO" id="GO:0005524">
    <property type="term" value="F:ATP binding"/>
    <property type="evidence" value="ECO:0007669"/>
    <property type="project" value="UniProtKB-UniRule"/>
</dbReference>
<dbReference type="InterPro" id="IPR000808">
    <property type="entry name" value="Mrp-like_CS"/>
</dbReference>
<comment type="subunit">
    <text evidence="6">Homodimer.</text>
</comment>
<dbReference type="InterPro" id="IPR044304">
    <property type="entry name" value="NUBPL-like"/>
</dbReference>
<dbReference type="CDD" id="cd02037">
    <property type="entry name" value="Mrp_NBP35"/>
    <property type="match status" value="1"/>
</dbReference>
<dbReference type="PANTHER" id="PTHR42961:SF2">
    <property type="entry name" value="IRON-SULFUR PROTEIN NUBPL"/>
    <property type="match status" value="1"/>
</dbReference>
<keyword evidence="5 6" id="KW-0411">Iron-sulfur</keyword>
<dbReference type="Gene3D" id="3.40.50.300">
    <property type="entry name" value="P-loop containing nucleotide triphosphate hydrolases"/>
    <property type="match status" value="1"/>
</dbReference>
<organism evidence="7 8">
    <name type="scientific">Bdellovibrio bacteriovorus</name>
    <dbReference type="NCBI Taxonomy" id="959"/>
    <lineage>
        <taxon>Bacteria</taxon>
        <taxon>Pseudomonadati</taxon>
        <taxon>Bdellovibrionota</taxon>
        <taxon>Bdellovibrionia</taxon>
        <taxon>Bdellovibrionales</taxon>
        <taxon>Pseudobdellovibrionaceae</taxon>
        <taxon>Bdellovibrio</taxon>
    </lineage>
</organism>
<dbReference type="InterPro" id="IPR019591">
    <property type="entry name" value="Mrp/NBP35_ATP-bd"/>
</dbReference>
<comment type="similarity">
    <text evidence="6">Belongs to the Mrp/NBP35 ATP-binding proteins family.</text>
</comment>
<dbReference type="PROSITE" id="PS01215">
    <property type="entry name" value="MRP"/>
    <property type="match status" value="1"/>
</dbReference>
<protein>
    <recommendedName>
        <fullName evidence="6">Iron-sulfur cluster carrier protein</fullName>
    </recommendedName>
</protein>
<dbReference type="PANTHER" id="PTHR42961">
    <property type="entry name" value="IRON-SULFUR PROTEIN NUBPL"/>
    <property type="match status" value="1"/>
</dbReference>
<dbReference type="GO" id="GO:0016226">
    <property type="term" value="P:iron-sulfur cluster assembly"/>
    <property type="evidence" value="ECO:0007669"/>
    <property type="project" value="InterPro"/>
</dbReference>
<comment type="function">
    <text evidence="6">Binds and transfers iron-sulfur (Fe-S) clusters to target apoproteins. Can hydrolyze ATP.</text>
</comment>
<sequence>MSKSLGYSSTFYYSLGALIYQGVTFMAAPNPFEKQTPIPGVKHIIAVSSGKGGVGKSTVATNLAMALGKKSRVGLLDADIYGPSIPRMLGSLGQKPQINPETNQLEPITRYGIKLMSIGFLVDENAAVVWRGPMLFKAMDQFLRDVNWGELDYLVVDLPPGTGDIQLTLAQKVPVSGAVVVSTPQNVALLDVKKAVDMFERVGVPLLGMVENMAYMINPANGEKIQLFPKGEMDTYAHAKGMKKLGAVPFNPSVGLACEAGIPIVEANSNGAEAQEFMTIANNIREILP</sequence>
<evidence type="ECO:0000256" key="5">
    <source>
        <dbReference type="ARBA" id="ARBA00023014"/>
    </source>
</evidence>
<dbReference type="Pfam" id="PF10609">
    <property type="entry name" value="ParA"/>
    <property type="match status" value="1"/>
</dbReference>
<keyword evidence="3 6" id="KW-0067">ATP-binding</keyword>
<name>A0A150WL99_BDEBC</name>
<dbReference type="EMBL" id="LUKF01000012">
    <property type="protein sequence ID" value="KYG64567.1"/>
    <property type="molecule type" value="Genomic_DNA"/>
</dbReference>
<evidence type="ECO:0000256" key="3">
    <source>
        <dbReference type="ARBA" id="ARBA00022840"/>
    </source>
</evidence>
<evidence type="ECO:0000313" key="7">
    <source>
        <dbReference type="EMBL" id="KYG64567.1"/>
    </source>
</evidence>
<evidence type="ECO:0000256" key="4">
    <source>
        <dbReference type="ARBA" id="ARBA00023004"/>
    </source>
</evidence>
<evidence type="ECO:0000256" key="6">
    <source>
        <dbReference type="HAMAP-Rule" id="MF_02040"/>
    </source>
</evidence>
<dbReference type="GO" id="GO:0140663">
    <property type="term" value="F:ATP-dependent FeS chaperone activity"/>
    <property type="evidence" value="ECO:0007669"/>
    <property type="project" value="InterPro"/>
</dbReference>
<dbReference type="Proteomes" id="UP000075391">
    <property type="component" value="Unassembled WGS sequence"/>
</dbReference>
<keyword evidence="1 6" id="KW-0479">Metal-binding</keyword>